<dbReference type="InterPro" id="IPR012292">
    <property type="entry name" value="Globin/Proto"/>
</dbReference>
<accession>A0A485LKM0</accession>
<keyword evidence="1" id="KW-0813">Transport</keyword>
<keyword evidence="1" id="KW-0479">Metal-binding</keyword>
<comment type="similarity">
    <text evidence="1">Belongs to the globin family.</text>
</comment>
<dbReference type="GO" id="GO:0005344">
    <property type="term" value="F:oxygen carrier activity"/>
    <property type="evidence" value="ECO:0007669"/>
    <property type="project" value="UniProtKB-KW"/>
</dbReference>
<gene>
    <name evidence="4" type="primary">Aste57867_22667</name>
    <name evidence="3" type="ORF">As57867_022597</name>
    <name evidence="4" type="ORF">ASTE57867_22667</name>
</gene>
<dbReference type="CDD" id="cd01040">
    <property type="entry name" value="Mb-like"/>
    <property type="match status" value="1"/>
</dbReference>
<dbReference type="Gene3D" id="1.10.490.10">
    <property type="entry name" value="Globins"/>
    <property type="match status" value="1"/>
</dbReference>
<evidence type="ECO:0000313" key="3">
    <source>
        <dbReference type="EMBL" id="KAF0685453.1"/>
    </source>
</evidence>
<keyword evidence="1" id="KW-0408">Iron</keyword>
<evidence type="ECO:0000259" key="2">
    <source>
        <dbReference type="PROSITE" id="PS01033"/>
    </source>
</evidence>
<dbReference type="PROSITE" id="PS01033">
    <property type="entry name" value="GLOBIN"/>
    <property type="match status" value="1"/>
</dbReference>
<dbReference type="EMBL" id="VJMH01007135">
    <property type="protein sequence ID" value="KAF0685453.1"/>
    <property type="molecule type" value="Genomic_DNA"/>
</dbReference>
<protein>
    <submittedName>
        <fullName evidence="4">Aste57867_22667 protein</fullName>
    </submittedName>
</protein>
<evidence type="ECO:0000256" key="1">
    <source>
        <dbReference type="RuleBase" id="RU000356"/>
    </source>
</evidence>
<dbReference type="OrthoDB" id="63718at2759"/>
<reference evidence="4 5" key="1">
    <citation type="submission" date="2019-03" db="EMBL/GenBank/DDBJ databases">
        <authorList>
            <person name="Gaulin E."/>
            <person name="Dumas B."/>
        </authorList>
    </citation>
    <scope>NUCLEOTIDE SEQUENCE [LARGE SCALE GENOMIC DNA]</scope>
    <source>
        <strain evidence="4">CBS 568.67</strain>
    </source>
</reference>
<dbReference type="InterPro" id="IPR009050">
    <property type="entry name" value="Globin-like_sf"/>
</dbReference>
<name>A0A485LKM0_9STRA</name>
<keyword evidence="1" id="KW-0561">Oxygen transport</keyword>
<reference evidence="3" key="2">
    <citation type="submission" date="2019-06" db="EMBL/GenBank/DDBJ databases">
        <title>Genomics analysis of Aphanomyces spp. identifies a new class of oomycete effector associated with host adaptation.</title>
        <authorList>
            <person name="Gaulin E."/>
        </authorList>
    </citation>
    <scope>NUCLEOTIDE SEQUENCE</scope>
    <source>
        <strain evidence="3">CBS 578.67</strain>
    </source>
</reference>
<proteinExistence type="inferred from homology"/>
<dbReference type="Proteomes" id="UP000332933">
    <property type="component" value="Unassembled WGS sequence"/>
</dbReference>
<dbReference type="InterPro" id="IPR044399">
    <property type="entry name" value="Mb-like_M"/>
</dbReference>
<dbReference type="GO" id="GO:0020037">
    <property type="term" value="F:heme binding"/>
    <property type="evidence" value="ECO:0007669"/>
    <property type="project" value="InterPro"/>
</dbReference>
<evidence type="ECO:0000313" key="4">
    <source>
        <dbReference type="EMBL" id="VFT99321.1"/>
    </source>
</evidence>
<organism evidence="4 5">
    <name type="scientific">Aphanomyces stellatus</name>
    <dbReference type="NCBI Taxonomy" id="120398"/>
    <lineage>
        <taxon>Eukaryota</taxon>
        <taxon>Sar</taxon>
        <taxon>Stramenopiles</taxon>
        <taxon>Oomycota</taxon>
        <taxon>Saprolegniomycetes</taxon>
        <taxon>Saprolegniales</taxon>
        <taxon>Verrucalvaceae</taxon>
        <taxon>Aphanomyces</taxon>
    </lineage>
</organism>
<dbReference type="SUPFAM" id="SSF46458">
    <property type="entry name" value="Globin-like"/>
    <property type="match status" value="1"/>
</dbReference>
<dbReference type="Pfam" id="PF00042">
    <property type="entry name" value="Globin"/>
    <property type="match status" value="1"/>
</dbReference>
<dbReference type="EMBL" id="CAADRA010007161">
    <property type="protein sequence ID" value="VFT99321.1"/>
    <property type="molecule type" value="Genomic_DNA"/>
</dbReference>
<keyword evidence="5" id="KW-1185">Reference proteome</keyword>
<sequence>MGAKSSKVKRGEFSDDKYPETDFTRHGLATSDEVHHYLPANLPLLPTLNNTYATECTRTWKEICKANTDKMKGYDKPGIVLFQDEFFHRLFQRDAGLEAVFSSPKKRAEVLVLAMTFMLKNAVEDPAKAANRCRHLGHHHRSFPLIRPHQFAVYVSTCIEVIMYWLGHDGTPNVGEAWSNMMGFFLKHILQAYLFQLVDESEFSQNTNVNAGPAALTTGKPK</sequence>
<keyword evidence="1" id="KW-0349">Heme</keyword>
<evidence type="ECO:0000313" key="5">
    <source>
        <dbReference type="Proteomes" id="UP000332933"/>
    </source>
</evidence>
<dbReference type="InterPro" id="IPR000971">
    <property type="entry name" value="Globin"/>
</dbReference>
<dbReference type="AlphaFoldDB" id="A0A485LKM0"/>
<dbReference type="GO" id="GO:0019825">
    <property type="term" value="F:oxygen binding"/>
    <property type="evidence" value="ECO:0007669"/>
    <property type="project" value="InterPro"/>
</dbReference>
<feature type="domain" description="Globin" evidence="2">
    <location>
        <begin position="55"/>
        <end position="194"/>
    </location>
</feature>